<dbReference type="RefSeq" id="WP_345862411.1">
    <property type="nucleotide sequence ID" value="NZ_JBDIMF010000001.1"/>
</dbReference>
<protein>
    <recommendedName>
        <fullName evidence="3">Serine hydrolase</fullName>
    </recommendedName>
</protein>
<dbReference type="EMBL" id="JBDIMF010000001">
    <property type="protein sequence ID" value="MEN2785038.1"/>
    <property type="molecule type" value="Genomic_DNA"/>
</dbReference>
<dbReference type="Gene3D" id="3.40.710.10">
    <property type="entry name" value="DD-peptidase/beta-lactamase superfamily"/>
    <property type="match status" value="1"/>
</dbReference>
<gene>
    <name evidence="1" type="ORF">ABC969_01215</name>
</gene>
<evidence type="ECO:0000313" key="1">
    <source>
        <dbReference type="EMBL" id="MEN2785038.1"/>
    </source>
</evidence>
<reference evidence="1 2" key="1">
    <citation type="submission" date="2024-05" db="EMBL/GenBank/DDBJ databases">
        <authorList>
            <person name="Liu Q."/>
            <person name="Xin Y.-H."/>
        </authorList>
    </citation>
    <scope>NUCLEOTIDE SEQUENCE [LARGE SCALE GENOMIC DNA]</scope>
    <source>
        <strain evidence="1 2">CGMCC 1.15349</strain>
    </source>
</reference>
<evidence type="ECO:0000313" key="2">
    <source>
        <dbReference type="Proteomes" id="UP001404104"/>
    </source>
</evidence>
<evidence type="ECO:0008006" key="3">
    <source>
        <dbReference type="Google" id="ProtNLM"/>
    </source>
</evidence>
<dbReference type="InterPro" id="IPR012338">
    <property type="entry name" value="Beta-lactam/transpept-like"/>
</dbReference>
<dbReference type="SUPFAM" id="SSF56601">
    <property type="entry name" value="beta-lactamase/transpeptidase-like"/>
    <property type="match status" value="1"/>
</dbReference>
<organism evidence="1 2">
    <name type="scientific">Sphingomonas qilianensis</name>
    <dbReference type="NCBI Taxonomy" id="1736690"/>
    <lineage>
        <taxon>Bacteria</taxon>
        <taxon>Pseudomonadati</taxon>
        <taxon>Pseudomonadota</taxon>
        <taxon>Alphaproteobacteria</taxon>
        <taxon>Sphingomonadales</taxon>
        <taxon>Sphingomonadaceae</taxon>
        <taxon>Sphingomonas</taxon>
    </lineage>
</organism>
<keyword evidence="2" id="KW-1185">Reference proteome</keyword>
<proteinExistence type="predicted"/>
<accession>A0ABU9XMK0</accession>
<name>A0ABU9XMK0_9SPHN</name>
<sequence>MWAGQRLLPRGWVRTMTTASGPQPASGPGYGATMWLFGPQQGLPAGSFAAQGNRGQYVMVIPARQLVVVRRGEDPGAARFDIARFVADVAATLP</sequence>
<comment type="caution">
    <text evidence="1">The sequence shown here is derived from an EMBL/GenBank/DDBJ whole genome shotgun (WGS) entry which is preliminary data.</text>
</comment>
<dbReference type="Proteomes" id="UP001404104">
    <property type="component" value="Unassembled WGS sequence"/>
</dbReference>